<dbReference type="Pfam" id="PF00436">
    <property type="entry name" value="SSB"/>
    <property type="match status" value="1"/>
</dbReference>
<gene>
    <name evidence="4" type="ORF">DFP98_11379</name>
</gene>
<dbReference type="CDD" id="cd04496">
    <property type="entry name" value="SSB_OBF"/>
    <property type="match status" value="1"/>
</dbReference>
<dbReference type="Proteomes" id="UP000256977">
    <property type="component" value="Unassembled WGS sequence"/>
</dbReference>
<keyword evidence="5" id="KW-1185">Reference proteome</keyword>
<comment type="caution">
    <text evidence="4">The sequence shown here is derived from an EMBL/GenBank/DDBJ whole genome shotgun (WGS) entry which is preliminary data.</text>
</comment>
<dbReference type="OrthoDB" id="9809878at2"/>
<evidence type="ECO:0000313" key="4">
    <source>
        <dbReference type="EMBL" id="RED76019.1"/>
    </source>
</evidence>
<sequence length="162" mass="17920">MTYLLNRWSGIGNVAADPQTGNMGDGSPWASFRIACDRPYDGDDGLDADFIPVVAKWDLAKQASRLIKKGRLIYVEGRISVRGSIDGSGPQIEIHAEFIRMLDEPPQGVSRLNKSQTRTENPRFEYFGSRDLSSEQGDSRTRRTGPIPANGGRPFRSPSHNV</sequence>
<keyword evidence="1 2" id="KW-0238">DNA-binding</keyword>
<accession>A0A3D9JQE8</accession>
<evidence type="ECO:0000256" key="2">
    <source>
        <dbReference type="PROSITE-ProRule" id="PRU00252"/>
    </source>
</evidence>
<dbReference type="GO" id="GO:0009295">
    <property type="term" value="C:nucleoid"/>
    <property type="evidence" value="ECO:0007669"/>
    <property type="project" value="TreeGrafter"/>
</dbReference>
<evidence type="ECO:0000313" key="5">
    <source>
        <dbReference type="Proteomes" id="UP000256977"/>
    </source>
</evidence>
<dbReference type="AlphaFoldDB" id="A0A3D9JQE8"/>
<dbReference type="RefSeq" id="WP_116061822.1">
    <property type="nucleotide sequence ID" value="NZ_QRDZ01000013.1"/>
</dbReference>
<dbReference type="PANTHER" id="PTHR10302:SF27">
    <property type="entry name" value="SINGLE-STRANDED DNA-BINDING PROTEIN"/>
    <property type="match status" value="1"/>
</dbReference>
<dbReference type="SUPFAM" id="SSF50249">
    <property type="entry name" value="Nucleic acid-binding proteins"/>
    <property type="match status" value="1"/>
</dbReference>
<evidence type="ECO:0000256" key="3">
    <source>
        <dbReference type="SAM" id="MobiDB-lite"/>
    </source>
</evidence>
<dbReference type="GO" id="GO:0006260">
    <property type="term" value="P:DNA replication"/>
    <property type="evidence" value="ECO:0007669"/>
    <property type="project" value="InterPro"/>
</dbReference>
<feature type="compositionally biased region" description="Polar residues" evidence="3">
    <location>
        <begin position="110"/>
        <end position="119"/>
    </location>
</feature>
<dbReference type="InterPro" id="IPR012340">
    <property type="entry name" value="NA-bd_OB-fold"/>
</dbReference>
<evidence type="ECO:0000256" key="1">
    <source>
        <dbReference type="ARBA" id="ARBA00023125"/>
    </source>
</evidence>
<dbReference type="InterPro" id="IPR000424">
    <property type="entry name" value="Primosome_PriB/ssb"/>
</dbReference>
<dbReference type="PROSITE" id="PS50935">
    <property type="entry name" value="SSB"/>
    <property type="match status" value="1"/>
</dbReference>
<dbReference type="Gene3D" id="2.40.50.140">
    <property type="entry name" value="Nucleic acid-binding proteins"/>
    <property type="match status" value="1"/>
</dbReference>
<dbReference type="InterPro" id="IPR011344">
    <property type="entry name" value="ssDNA-bd"/>
</dbReference>
<proteinExistence type="predicted"/>
<dbReference type="EMBL" id="QRDZ01000013">
    <property type="protein sequence ID" value="RED76019.1"/>
    <property type="molecule type" value="Genomic_DNA"/>
</dbReference>
<organism evidence="4 5">
    <name type="scientific">Cohnella phaseoli</name>
    <dbReference type="NCBI Taxonomy" id="456490"/>
    <lineage>
        <taxon>Bacteria</taxon>
        <taxon>Bacillati</taxon>
        <taxon>Bacillota</taxon>
        <taxon>Bacilli</taxon>
        <taxon>Bacillales</taxon>
        <taxon>Paenibacillaceae</taxon>
        <taxon>Cohnella</taxon>
    </lineage>
</organism>
<dbReference type="PANTHER" id="PTHR10302">
    <property type="entry name" value="SINGLE-STRANDED DNA-BINDING PROTEIN"/>
    <property type="match status" value="1"/>
</dbReference>
<dbReference type="GO" id="GO:0003697">
    <property type="term" value="F:single-stranded DNA binding"/>
    <property type="evidence" value="ECO:0007669"/>
    <property type="project" value="InterPro"/>
</dbReference>
<reference evidence="4 5" key="1">
    <citation type="submission" date="2018-07" db="EMBL/GenBank/DDBJ databases">
        <title>Genomic Encyclopedia of Type Strains, Phase III (KMG-III): the genomes of soil and plant-associated and newly described type strains.</title>
        <authorList>
            <person name="Whitman W."/>
        </authorList>
    </citation>
    <scope>NUCLEOTIDE SEQUENCE [LARGE SCALE GENOMIC DNA]</scope>
    <source>
        <strain evidence="4 5">CECT 7287</strain>
    </source>
</reference>
<name>A0A3D9JQE8_9BACL</name>
<protein>
    <submittedName>
        <fullName evidence="4">Single-stranded DNA-binding protein</fullName>
    </submittedName>
</protein>
<feature type="region of interest" description="Disordered" evidence="3">
    <location>
        <begin position="107"/>
        <end position="162"/>
    </location>
</feature>